<keyword evidence="13" id="KW-0175">Coiled coil</keyword>
<comment type="caution">
    <text evidence="17">The sequence shown here is derived from an EMBL/GenBank/DDBJ whole genome shotgun (WGS) entry which is preliminary data.</text>
</comment>
<dbReference type="InterPro" id="IPR008207">
    <property type="entry name" value="Sig_transdc_His_kin_Hpt_dom"/>
</dbReference>
<dbReference type="InterPro" id="IPR037006">
    <property type="entry name" value="CheA-like_homodim_sf"/>
</dbReference>
<dbReference type="PANTHER" id="PTHR43395:SF10">
    <property type="entry name" value="CHEMOTAXIS PROTEIN CHEA"/>
    <property type="match status" value="1"/>
</dbReference>
<protein>
    <recommendedName>
        <fullName evidence="3">Chemotaxis protein CheA</fullName>
        <ecNumber evidence="2">2.7.13.3</ecNumber>
    </recommendedName>
</protein>
<dbReference type="PROSITE" id="PS50851">
    <property type="entry name" value="CHEW"/>
    <property type="match status" value="1"/>
</dbReference>
<dbReference type="PROSITE" id="PS50109">
    <property type="entry name" value="HIS_KIN"/>
    <property type="match status" value="1"/>
</dbReference>
<dbReference type="GO" id="GO:0000155">
    <property type="term" value="F:phosphorelay sensor kinase activity"/>
    <property type="evidence" value="ECO:0007669"/>
    <property type="project" value="InterPro"/>
</dbReference>
<dbReference type="CDD" id="cd00088">
    <property type="entry name" value="HPT"/>
    <property type="match status" value="1"/>
</dbReference>
<feature type="coiled-coil region" evidence="13">
    <location>
        <begin position="67"/>
        <end position="126"/>
    </location>
</feature>
<dbReference type="InterPro" id="IPR036061">
    <property type="entry name" value="CheW-like_dom_sf"/>
</dbReference>
<evidence type="ECO:0000256" key="6">
    <source>
        <dbReference type="ARBA" id="ARBA00022679"/>
    </source>
</evidence>
<evidence type="ECO:0000259" key="16">
    <source>
        <dbReference type="PROSITE" id="PS50894"/>
    </source>
</evidence>
<evidence type="ECO:0000256" key="10">
    <source>
        <dbReference type="ARBA" id="ARBA00023012"/>
    </source>
</evidence>
<evidence type="ECO:0000256" key="7">
    <source>
        <dbReference type="ARBA" id="ARBA00022741"/>
    </source>
</evidence>
<dbReference type="InterPro" id="IPR004105">
    <property type="entry name" value="CheA-like_dim"/>
</dbReference>
<dbReference type="GO" id="GO:0005524">
    <property type="term" value="F:ATP binding"/>
    <property type="evidence" value="ECO:0007669"/>
    <property type="project" value="UniProtKB-KW"/>
</dbReference>
<dbReference type="OrthoDB" id="9803176at2"/>
<dbReference type="EC" id="2.7.13.3" evidence="2"/>
<dbReference type="FunFam" id="3.30.565.10:FF:000016">
    <property type="entry name" value="Chemotaxis protein CheA, putative"/>
    <property type="match status" value="1"/>
</dbReference>
<dbReference type="SMART" id="SM00073">
    <property type="entry name" value="HPT"/>
    <property type="match status" value="1"/>
</dbReference>
<dbReference type="InterPro" id="IPR005467">
    <property type="entry name" value="His_kinase_dom"/>
</dbReference>
<keyword evidence="10" id="KW-0902">Two-component regulatory system</keyword>
<accession>A0A2P2DWN1</accession>
<dbReference type="Pfam" id="PF01627">
    <property type="entry name" value="Hpt"/>
    <property type="match status" value="1"/>
</dbReference>
<dbReference type="InterPro" id="IPR051315">
    <property type="entry name" value="Bact_Chemotaxis_CheA"/>
</dbReference>
<evidence type="ECO:0000256" key="12">
    <source>
        <dbReference type="PROSITE-ProRule" id="PRU00110"/>
    </source>
</evidence>
<dbReference type="Gene3D" id="2.30.30.40">
    <property type="entry name" value="SH3 Domains"/>
    <property type="match status" value="1"/>
</dbReference>
<dbReference type="GO" id="GO:0005737">
    <property type="term" value="C:cytoplasm"/>
    <property type="evidence" value="ECO:0007669"/>
    <property type="project" value="InterPro"/>
</dbReference>
<dbReference type="Gene3D" id="3.30.565.10">
    <property type="entry name" value="Histidine kinase-like ATPase, C-terminal domain"/>
    <property type="match status" value="1"/>
</dbReference>
<dbReference type="SMART" id="SM01231">
    <property type="entry name" value="H-kinase_dim"/>
    <property type="match status" value="1"/>
</dbReference>
<dbReference type="InterPro" id="IPR002545">
    <property type="entry name" value="CheW-lke_dom"/>
</dbReference>
<evidence type="ECO:0000259" key="14">
    <source>
        <dbReference type="PROSITE" id="PS50109"/>
    </source>
</evidence>
<evidence type="ECO:0000256" key="2">
    <source>
        <dbReference type="ARBA" id="ARBA00012438"/>
    </source>
</evidence>
<feature type="domain" description="HPt" evidence="16">
    <location>
        <begin position="1"/>
        <end position="103"/>
    </location>
</feature>
<evidence type="ECO:0000256" key="8">
    <source>
        <dbReference type="ARBA" id="ARBA00022777"/>
    </source>
</evidence>
<reference evidence="17 18" key="1">
    <citation type="submission" date="2018-02" db="EMBL/GenBank/DDBJ databases">
        <title>Novel Leptospira species isolated from soil and water in Japan.</title>
        <authorList>
            <person name="Nakao R."/>
            <person name="Masuzawa T."/>
        </authorList>
    </citation>
    <scope>NUCLEOTIDE SEQUENCE [LARGE SCALE GENOMIC DNA]</scope>
    <source>
        <strain evidence="17 18">YH101</strain>
    </source>
</reference>
<dbReference type="AlphaFoldDB" id="A0A2P2DWN1"/>
<name>A0A2P2DWN1_9LEPT</name>
<dbReference type="Gene3D" id="1.10.287.560">
    <property type="entry name" value="Histidine kinase CheA-like, homodimeric domain"/>
    <property type="match status" value="1"/>
</dbReference>
<dbReference type="SUPFAM" id="SSF50341">
    <property type="entry name" value="CheW-like"/>
    <property type="match status" value="1"/>
</dbReference>
<evidence type="ECO:0000256" key="13">
    <source>
        <dbReference type="SAM" id="Coils"/>
    </source>
</evidence>
<dbReference type="InterPro" id="IPR036641">
    <property type="entry name" value="HPT_dom_sf"/>
</dbReference>
<dbReference type="SUPFAM" id="SSF47226">
    <property type="entry name" value="Histidine-containing phosphotransfer domain, HPT domain"/>
    <property type="match status" value="1"/>
</dbReference>
<evidence type="ECO:0000256" key="1">
    <source>
        <dbReference type="ARBA" id="ARBA00000085"/>
    </source>
</evidence>
<evidence type="ECO:0000313" key="17">
    <source>
        <dbReference type="EMBL" id="GBF48980.1"/>
    </source>
</evidence>
<dbReference type="CDD" id="cd00731">
    <property type="entry name" value="CheA_reg"/>
    <property type="match status" value="1"/>
</dbReference>
<keyword evidence="7" id="KW-0547">Nucleotide-binding</keyword>
<evidence type="ECO:0000256" key="9">
    <source>
        <dbReference type="ARBA" id="ARBA00022840"/>
    </source>
</evidence>
<keyword evidence="4" id="KW-0145">Chemotaxis</keyword>
<evidence type="ECO:0000256" key="3">
    <source>
        <dbReference type="ARBA" id="ARBA00021495"/>
    </source>
</evidence>
<dbReference type="SMART" id="SM00387">
    <property type="entry name" value="HATPase_c"/>
    <property type="match status" value="1"/>
</dbReference>
<dbReference type="EMBL" id="BFBB01000002">
    <property type="protein sequence ID" value="GBF48980.1"/>
    <property type="molecule type" value="Genomic_DNA"/>
</dbReference>
<keyword evidence="18" id="KW-1185">Reference proteome</keyword>
<dbReference type="InterPro" id="IPR003594">
    <property type="entry name" value="HATPase_dom"/>
</dbReference>
<evidence type="ECO:0000313" key="18">
    <source>
        <dbReference type="Proteomes" id="UP000245133"/>
    </source>
</evidence>
<comment type="function">
    <text evidence="11">Involved in the transmission of sensory signals from the chemoreceptors to the flagellar motors. CheA is autophosphorylated; it can transfer its phosphate group to either CheB or CheY.</text>
</comment>
<dbReference type="Gene3D" id="1.20.120.160">
    <property type="entry name" value="HPT domain"/>
    <property type="match status" value="1"/>
</dbReference>
<feature type="domain" description="Histidine kinase" evidence="14">
    <location>
        <begin position="312"/>
        <end position="560"/>
    </location>
</feature>
<organism evidence="17 18">
    <name type="scientific">Leptospira ryugenii</name>
    <dbReference type="NCBI Taxonomy" id="1917863"/>
    <lineage>
        <taxon>Bacteria</taxon>
        <taxon>Pseudomonadati</taxon>
        <taxon>Spirochaetota</taxon>
        <taxon>Spirochaetia</taxon>
        <taxon>Leptospirales</taxon>
        <taxon>Leptospiraceae</taxon>
        <taxon>Leptospira</taxon>
    </lineage>
</organism>
<dbReference type="InterPro" id="IPR036097">
    <property type="entry name" value="HisK_dim/P_sf"/>
</dbReference>
<keyword evidence="6" id="KW-0808">Transferase</keyword>
<dbReference type="Proteomes" id="UP000245133">
    <property type="component" value="Unassembled WGS sequence"/>
</dbReference>
<dbReference type="SUPFAM" id="SSF55874">
    <property type="entry name" value="ATPase domain of HSP90 chaperone/DNA topoisomerase II/histidine kinase"/>
    <property type="match status" value="1"/>
</dbReference>
<dbReference type="PRINTS" id="PR00344">
    <property type="entry name" value="BCTRLSENSOR"/>
</dbReference>
<comment type="catalytic activity">
    <reaction evidence="1">
        <text>ATP + protein L-histidine = ADP + protein N-phospho-L-histidine.</text>
        <dbReference type="EC" id="2.7.13.3"/>
    </reaction>
</comment>
<dbReference type="PROSITE" id="PS50894">
    <property type="entry name" value="HPT"/>
    <property type="match status" value="1"/>
</dbReference>
<gene>
    <name evidence="17" type="ORF">LPTSP4_04870</name>
</gene>
<keyword evidence="5 12" id="KW-0597">Phosphoprotein</keyword>
<keyword evidence="8" id="KW-0418">Kinase</keyword>
<dbReference type="Pfam" id="PF02518">
    <property type="entry name" value="HATPase_c"/>
    <property type="match status" value="1"/>
</dbReference>
<dbReference type="InterPro" id="IPR004358">
    <property type="entry name" value="Sig_transdc_His_kin-like_C"/>
</dbReference>
<keyword evidence="9" id="KW-0067">ATP-binding</keyword>
<sequence>MDLSEVIDAYILESQDLLESMEEILLRLEQETPSEEDLNALFRAVHTIKGTSGMFGFSETVKFTHTLENLLDELRSHKIDLNQALVSILIRCKDQLLEFVLEEPKHNLTNAQLQNAELLLNEIRKDNGEKPSLLNETQSIAHALPKKNNADGTQNYLISLRPHQNVFQLGLDPYSFLNYLKKLGTILYLKTIHSSIPEENSYNPELCYLGFEIRFDSKEPIEKIREVFEFLEADAFLHILPPHSDLQELVDLSSQLPEEEIYLGNIWKEMGTISDNQLVRFLGILKHGSSEVETQLPSLEPTNKEIPIDQNKANHTLRVDANRIDALIHRVGELVVAQANLNQNLLGKADPILQESLFHVGRLLTEVREISLKLRMIQIGEVLQKYQRIVRDLGKELNKSIHLSIEGKETELDRNILDKLGDPLVHMIRNACDHGLETSEERLRTGKPATGELKIRAYHDTGMIVIEISDDGRGIDPEIIWKKAIEKGIVDGPIPEAKEDVYSLLFHPGFSTAATITNVSGRGVGLDVVHKNIEALRGSITIHSTKGKGTSFQLRLPLTLAIIDGFLVGVGKSHYVIPMDSVLECLEFSEEHSEVKNQFFPLRGALIPYIKMKDAYDIQDNVSQRRKNIVIVQTGEKKAGLVVDRLFGEFQTVIKPMGSVFQHVKGVSGSSILADGSVALIVDLPSLFERTMYLERNKN</sequence>
<evidence type="ECO:0000259" key="15">
    <source>
        <dbReference type="PROSITE" id="PS50851"/>
    </source>
</evidence>
<feature type="modified residue" description="Phosphohistidine" evidence="12">
    <location>
        <position position="46"/>
    </location>
</feature>
<dbReference type="InterPro" id="IPR036890">
    <property type="entry name" value="HATPase_C_sf"/>
</dbReference>
<evidence type="ECO:0000256" key="11">
    <source>
        <dbReference type="ARBA" id="ARBA00035100"/>
    </source>
</evidence>
<dbReference type="RefSeq" id="WP_108973352.1">
    <property type="nucleotide sequence ID" value="NZ_BFBB01000002.1"/>
</dbReference>
<evidence type="ECO:0000256" key="4">
    <source>
        <dbReference type="ARBA" id="ARBA00022500"/>
    </source>
</evidence>
<dbReference type="SMART" id="SM00260">
    <property type="entry name" value="CheW"/>
    <property type="match status" value="1"/>
</dbReference>
<dbReference type="Pfam" id="PF02895">
    <property type="entry name" value="H-kinase_dim"/>
    <property type="match status" value="1"/>
</dbReference>
<dbReference type="Pfam" id="PF01584">
    <property type="entry name" value="CheW"/>
    <property type="match status" value="1"/>
</dbReference>
<proteinExistence type="predicted"/>
<feature type="domain" description="CheW-like" evidence="15">
    <location>
        <begin position="562"/>
        <end position="693"/>
    </location>
</feature>
<dbReference type="GO" id="GO:0006935">
    <property type="term" value="P:chemotaxis"/>
    <property type="evidence" value="ECO:0007669"/>
    <property type="project" value="UniProtKB-KW"/>
</dbReference>
<dbReference type="CDD" id="cd16916">
    <property type="entry name" value="HATPase_CheA-like"/>
    <property type="match status" value="1"/>
</dbReference>
<dbReference type="PANTHER" id="PTHR43395">
    <property type="entry name" value="SENSOR HISTIDINE KINASE CHEA"/>
    <property type="match status" value="1"/>
</dbReference>
<evidence type="ECO:0000256" key="5">
    <source>
        <dbReference type="ARBA" id="ARBA00022553"/>
    </source>
</evidence>
<dbReference type="SUPFAM" id="SSF47384">
    <property type="entry name" value="Homodimeric domain of signal transducing histidine kinase"/>
    <property type="match status" value="1"/>
</dbReference>